<dbReference type="EMBL" id="AP019307">
    <property type="protein sequence ID" value="BBH17984.1"/>
    <property type="molecule type" value="Genomic_DNA"/>
</dbReference>
<dbReference type="RefSeq" id="WP_125569360.1">
    <property type="nucleotide sequence ID" value="NZ_AP019307.1"/>
</dbReference>
<dbReference type="KEGG" id="nbe:Back2_22710"/>
<evidence type="ECO:0000313" key="4">
    <source>
        <dbReference type="Proteomes" id="UP000271573"/>
    </source>
</evidence>
<accession>A0A3G9J3I4</accession>
<feature type="signal peptide" evidence="2">
    <location>
        <begin position="1"/>
        <end position="21"/>
    </location>
</feature>
<proteinExistence type="predicted"/>
<evidence type="ECO:0000313" key="3">
    <source>
        <dbReference type="EMBL" id="BBH17984.1"/>
    </source>
</evidence>
<evidence type="ECO:0000256" key="1">
    <source>
        <dbReference type="SAM" id="MobiDB-lite"/>
    </source>
</evidence>
<keyword evidence="4" id="KW-1185">Reference proteome</keyword>
<dbReference type="Proteomes" id="UP000271573">
    <property type="component" value="Chromosome"/>
</dbReference>
<evidence type="ECO:0000256" key="2">
    <source>
        <dbReference type="SAM" id="SignalP"/>
    </source>
</evidence>
<gene>
    <name evidence="3" type="ORF">Back2_22710</name>
</gene>
<feature type="chain" id="PRO_5018215399" evidence="2">
    <location>
        <begin position="22"/>
        <end position="183"/>
    </location>
</feature>
<protein>
    <submittedName>
        <fullName evidence="3">Uncharacterized protein</fullName>
    </submittedName>
</protein>
<dbReference type="PROSITE" id="PS51257">
    <property type="entry name" value="PROKAR_LIPOPROTEIN"/>
    <property type="match status" value="1"/>
</dbReference>
<organism evidence="3 4">
    <name type="scientific">Nocardioides baekrokdamisoli</name>
    <dbReference type="NCBI Taxonomy" id="1804624"/>
    <lineage>
        <taxon>Bacteria</taxon>
        <taxon>Bacillati</taxon>
        <taxon>Actinomycetota</taxon>
        <taxon>Actinomycetes</taxon>
        <taxon>Propionibacteriales</taxon>
        <taxon>Nocardioidaceae</taxon>
        <taxon>Nocardioides</taxon>
    </lineage>
</organism>
<dbReference type="OrthoDB" id="3629246at2"/>
<feature type="region of interest" description="Disordered" evidence="1">
    <location>
        <begin position="24"/>
        <end position="43"/>
    </location>
</feature>
<dbReference type="AlphaFoldDB" id="A0A3G9J3I4"/>
<sequence>MKPLIAGLAALTALSGCGAVADRGAPAPTPSPAHRSVHRGAPQVTLRDPTLAARVWQVTSAVTRPGGVVVIGIDDIALTTADHRAIPGTLALARESVAWGRSVLYLTVNPDAGGIRQDLVRAGYPKGELWTPATAPWCGRHISDGAFRAACISYEARKRDVILWLTRGQQLPTPADRTYAFAG</sequence>
<reference evidence="3 4" key="1">
    <citation type="submission" date="2018-11" db="EMBL/GenBank/DDBJ databases">
        <title>Complete genome sequence of Nocardioides baekrokdamisoli strain KCTC 39748.</title>
        <authorList>
            <person name="Kang S.W."/>
            <person name="Lee K.C."/>
            <person name="Kim K.K."/>
            <person name="Kim J.S."/>
            <person name="Kim D.S."/>
            <person name="Ko S.H."/>
            <person name="Yang S.H."/>
            <person name="Shin Y.K."/>
            <person name="Lee J.S."/>
        </authorList>
    </citation>
    <scope>NUCLEOTIDE SEQUENCE [LARGE SCALE GENOMIC DNA]</scope>
    <source>
        <strain evidence="3 4">KCTC 39748</strain>
    </source>
</reference>
<name>A0A3G9J3I4_9ACTN</name>
<keyword evidence="2" id="KW-0732">Signal</keyword>